<reference evidence="3 4" key="1">
    <citation type="submission" date="2024-10" db="EMBL/GenBank/DDBJ databases">
        <title>The Natural Products Discovery Center: Release of the First 8490 Sequenced Strains for Exploring Actinobacteria Biosynthetic Diversity.</title>
        <authorList>
            <person name="Kalkreuter E."/>
            <person name="Kautsar S.A."/>
            <person name="Yang D."/>
            <person name="Bader C.D."/>
            <person name="Teijaro C.N."/>
            <person name="Fluegel L."/>
            <person name="Davis C.M."/>
            <person name="Simpson J.R."/>
            <person name="Lauterbach L."/>
            <person name="Steele A.D."/>
            <person name="Gui C."/>
            <person name="Meng S."/>
            <person name="Li G."/>
            <person name="Viehrig K."/>
            <person name="Ye F."/>
            <person name="Su P."/>
            <person name="Kiefer A.F."/>
            <person name="Nichols A."/>
            <person name="Cepeda A.J."/>
            <person name="Yan W."/>
            <person name="Fan B."/>
            <person name="Jiang Y."/>
            <person name="Adhikari A."/>
            <person name="Zheng C.-J."/>
            <person name="Schuster L."/>
            <person name="Cowan T.M."/>
            <person name="Smanski M.J."/>
            <person name="Chevrette M.G."/>
            <person name="De Carvalho L.P.S."/>
            <person name="Shen B."/>
        </authorList>
    </citation>
    <scope>NUCLEOTIDE SEQUENCE [LARGE SCALE GENOMIC DNA]</scope>
    <source>
        <strain evidence="3 4">NPDC089932</strain>
    </source>
</reference>
<dbReference type="InterPro" id="IPR005754">
    <property type="entry name" value="Sortase"/>
</dbReference>
<dbReference type="Gene3D" id="2.40.260.10">
    <property type="entry name" value="Sortase"/>
    <property type="match status" value="1"/>
</dbReference>
<dbReference type="Proteomes" id="UP001617511">
    <property type="component" value="Unassembled WGS sequence"/>
</dbReference>
<dbReference type="SUPFAM" id="SSF63817">
    <property type="entry name" value="Sortase"/>
    <property type="match status" value="1"/>
</dbReference>
<dbReference type="NCBIfam" id="NF033748">
    <property type="entry name" value="class_F_sortase"/>
    <property type="match status" value="1"/>
</dbReference>
<evidence type="ECO:0000313" key="3">
    <source>
        <dbReference type="EMBL" id="MFJ4080828.1"/>
    </source>
</evidence>
<feature type="compositionally biased region" description="Low complexity" evidence="2">
    <location>
        <begin position="46"/>
        <end position="82"/>
    </location>
</feature>
<feature type="region of interest" description="Disordered" evidence="2">
    <location>
        <begin position="1"/>
        <end position="21"/>
    </location>
</feature>
<feature type="region of interest" description="Disordered" evidence="2">
    <location>
        <begin position="46"/>
        <end position="97"/>
    </location>
</feature>
<organism evidence="3 4">
    <name type="scientific">Streptomyces iakyrus</name>
    <dbReference type="NCBI Taxonomy" id="68219"/>
    <lineage>
        <taxon>Bacteria</taxon>
        <taxon>Bacillati</taxon>
        <taxon>Actinomycetota</taxon>
        <taxon>Actinomycetes</taxon>
        <taxon>Kitasatosporales</taxon>
        <taxon>Streptomycetaceae</taxon>
        <taxon>Streptomyces</taxon>
    </lineage>
</organism>
<evidence type="ECO:0000256" key="1">
    <source>
        <dbReference type="ARBA" id="ARBA00022801"/>
    </source>
</evidence>
<comment type="caution">
    <text evidence="3">The sequence shown here is derived from an EMBL/GenBank/DDBJ whole genome shotgun (WGS) entry which is preliminary data.</text>
</comment>
<gene>
    <name evidence="3" type="ORF">ACIP2Z_17895</name>
</gene>
<keyword evidence="4" id="KW-1185">Reference proteome</keyword>
<keyword evidence="1" id="KW-0378">Hydrolase</keyword>
<evidence type="ECO:0000313" key="4">
    <source>
        <dbReference type="Proteomes" id="UP001617511"/>
    </source>
</evidence>
<dbReference type="EMBL" id="JBIVGG010000007">
    <property type="protein sequence ID" value="MFJ4080828.1"/>
    <property type="molecule type" value="Genomic_DNA"/>
</dbReference>
<dbReference type="Pfam" id="PF04203">
    <property type="entry name" value="Sortase"/>
    <property type="match status" value="1"/>
</dbReference>
<accession>A0ABW8FFM8</accession>
<sequence>MAASPPALPDPEPGPGPEPSKRRLRTVVSVLWAVAALVLTVSLVGGRGGSSDAAGPPHAPPAVAASTAVPDVPDTPPTSAAPHRSAASGAGPHLPRSRPVRLLIPKISVDAPFTDLAIGSSGQLEPPPAHDTNLVGWYAKGHTPGEAGTAIIAGHVDTATSPAVFAGLSELRKGDRFQVARADGGKATFVVYATESFEKDAFPSARVYGDTPDAQVRLITCAGAYDRQARDYTENLVVFARLV</sequence>
<name>A0ABW8FFM8_9ACTN</name>
<evidence type="ECO:0000256" key="2">
    <source>
        <dbReference type="SAM" id="MobiDB-lite"/>
    </source>
</evidence>
<proteinExistence type="predicted"/>
<dbReference type="CDD" id="cd05829">
    <property type="entry name" value="Sortase_F"/>
    <property type="match status" value="1"/>
</dbReference>
<dbReference type="RefSeq" id="WP_388133916.1">
    <property type="nucleotide sequence ID" value="NZ_JBIADY010000004.1"/>
</dbReference>
<protein>
    <submittedName>
        <fullName evidence="3">Class F sortase</fullName>
    </submittedName>
</protein>
<dbReference type="InterPro" id="IPR042001">
    <property type="entry name" value="Sortase_F"/>
</dbReference>
<feature type="compositionally biased region" description="Pro residues" evidence="2">
    <location>
        <begin position="1"/>
        <end position="18"/>
    </location>
</feature>
<dbReference type="InterPro" id="IPR023365">
    <property type="entry name" value="Sortase_dom-sf"/>
</dbReference>